<keyword evidence="2" id="KW-0808">Transferase</keyword>
<dbReference type="InterPro" id="IPR041698">
    <property type="entry name" value="Methyltransf_25"/>
</dbReference>
<protein>
    <submittedName>
        <fullName evidence="2">Serine/threonine protein kinase</fullName>
    </submittedName>
</protein>
<dbReference type="InterPro" id="IPR029063">
    <property type="entry name" value="SAM-dependent_MTases_sf"/>
</dbReference>
<name>A0A5K7XA47_9BACT</name>
<accession>A0A5K7XA47</accession>
<dbReference type="AlphaFoldDB" id="A0A5K7XA47"/>
<dbReference type="RefSeq" id="WP_152099198.1">
    <property type="nucleotide sequence ID" value="NZ_AP021861.1"/>
</dbReference>
<dbReference type="EMBL" id="AP021861">
    <property type="protein sequence ID" value="BBO33428.1"/>
    <property type="molecule type" value="Genomic_DNA"/>
</dbReference>
<gene>
    <name evidence="2" type="ORF">PLANPX_3040</name>
</gene>
<dbReference type="Proteomes" id="UP000326837">
    <property type="component" value="Chromosome"/>
</dbReference>
<feature type="domain" description="Methyltransferase" evidence="1">
    <location>
        <begin position="72"/>
        <end position="169"/>
    </location>
</feature>
<organism evidence="2 3">
    <name type="scientific">Lacipirellula parvula</name>
    <dbReference type="NCBI Taxonomy" id="2650471"/>
    <lineage>
        <taxon>Bacteria</taxon>
        <taxon>Pseudomonadati</taxon>
        <taxon>Planctomycetota</taxon>
        <taxon>Planctomycetia</taxon>
        <taxon>Pirellulales</taxon>
        <taxon>Lacipirellulaceae</taxon>
        <taxon>Lacipirellula</taxon>
    </lineage>
</organism>
<keyword evidence="2" id="KW-0418">Kinase</keyword>
<dbReference type="KEGG" id="lpav:PLANPX_3040"/>
<keyword evidence="2" id="KW-0723">Serine/threonine-protein kinase</keyword>
<proteinExistence type="predicted"/>
<dbReference type="Pfam" id="PF13649">
    <property type="entry name" value="Methyltransf_25"/>
    <property type="match status" value="1"/>
</dbReference>
<sequence length="255" mass="28137">MLCTATAATRGPVIGIRQRVPELMDEPGIDPEALDHALRGIARINAFSLTAGHLWRRLHRIALERRLTRLRILDVGCGNADVTLGIARRARCSGMNVELFGCDQTEVAVDAARELARRAGLQQVRFFQANVLADDLQGTYDAVISSLFLHHLDESDSIALLHRLRGVARHAIVMDDLCRSALGYWLARWGCQVLTRSPVVHFDGPASVRSALTAAEALALAHAAGLEGAIVKRRWPERFTLIWKNNVVSVPEFVQ</sequence>
<evidence type="ECO:0000259" key="1">
    <source>
        <dbReference type="Pfam" id="PF13649"/>
    </source>
</evidence>
<dbReference type="CDD" id="cd02440">
    <property type="entry name" value="AdoMet_MTases"/>
    <property type="match status" value="1"/>
</dbReference>
<evidence type="ECO:0000313" key="2">
    <source>
        <dbReference type="EMBL" id="BBO33428.1"/>
    </source>
</evidence>
<reference evidence="3" key="1">
    <citation type="submission" date="2019-10" db="EMBL/GenBank/DDBJ databases">
        <title>Lacipirellula parvula gen. nov., sp. nov., representing a lineage of planctomycetes widespread in freshwater anoxic habitats, and description of the family Lacipirellulaceae.</title>
        <authorList>
            <person name="Dedysh S.N."/>
            <person name="Kulichevskaya I.S."/>
            <person name="Beletsky A.V."/>
            <person name="Rakitin A.L."/>
            <person name="Mardanov A.V."/>
            <person name="Ivanova A.A."/>
            <person name="Saltykova V.X."/>
            <person name="Rijpstra W.I.C."/>
            <person name="Sinninghe Damste J.S."/>
            <person name="Ravin N.V."/>
        </authorList>
    </citation>
    <scope>NUCLEOTIDE SEQUENCE [LARGE SCALE GENOMIC DNA]</scope>
    <source>
        <strain evidence="3">PX69</strain>
    </source>
</reference>
<dbReference type="GO" id="GO:0004674">
    <property type="term" value="F:protein serine/threonine kinase activity"/>
    <property type="evidence" value="ECO:0007669"/>
    <property type="project" value="UniProtKB-KW"/>
</dbReference>
<dbReference type="SUPFAM" id="SSF53335">
    <property type="entry name" value="S-adenosyl-L-methionine-dependent methyltransferases"/>
    <property type="match status" value="1"/>
</dbReference>
<keyword evidence="3" id="KW-1185">Reference proteome</keyword>
<evidence type="ECO:0000313" key="3">
    <source>
        <dbReference type="Proteomes" id="UP000326837"/>
    </source>
</evidence>
<dbReference type="Gene3D" id="3.40.50.150">
    <property type="entry name" value="Vaccinia Virus protein VP39"/>
    <property type="match status" value="1"/>
</dbReference>